<dbReference type="RefSeq" id="WP_188781871.1">
    <property type="nucleotide sequence ID" value="NZ_BMNI01000001.1"/>
</dbReference>
<dbReference type="CDD" id="cd00082">
    <property type="entry name" value="HisKA"/>
    <property type="match status" value="1"/>
</dbReference>
<dbReference type="InterPro" id="IPR003661">
    <property type="entry name" value="HisK_dim/P_dom"/>
</dbReference>
<evidence type="ECO:0000313" key="7">
    <source>
        <dbReference type="Proteomes" id="UP000655410"/>
    </source>
</evidence>
<dbReference type="InterPro" id="IPR029016">
    <property type="entry name" value="GAF-like_dom_sf"/>
</dbReference>
<organism evidence="6 7">
    <name type="scientific">Nocardioides phosphati</name>
    <dbReference type="NCBI Taxonomy" id="1867775"/>
    <lineage>
        <taxon>Bacteria</taxon>
        <taxon>Bacillati</taxon>
        <taxon>Actinomycetota</taxon>
        <taxon>Actinomycetes</taxon>
        <taxon>Propionibacteriales</taxon>
        <taxon>Nocardioidaceae</taxon>
        <taxon>Nocardioides</taxon>
    </lineage>
</organism>
<dbReference type="Pfam" id="PF01590">
    <property type="entry name" value="GAF"/>
    <property type="match status" value="1"/>
</dbReference>
<comment type="caution">
    <text evidence="6">The sequence shown here is derived from an EMBL/GenBank/DDBJ whole genome shotgun (WGS) entry which is preliminary data.</text>
</comment>
<sequence length="233" mass="24586">MSGSAGADREAELDRLNALAPSGADLQELVALAARVLGVPKVAINLISADRQHQVAAYGFDPGICSRGDSMCAAVLAEPDPVVVADASSDARFATNPFVTGEIGEVRFYASAPLVTLRGVPIGRLCVFDDVPHADGLASPETLALFAERVVDILELRAQARELARTRARLTAFVNQVNHDIRNPLTALLASVELLETEPAVAEDASLEELITGARRSGERISALLDELSPPPS</sequence>
<comment type="subcellular location">
    <subcellularLocation>
        <location evidence="2">Cell membrane</location>
    </subcellularLocation>
</comment>
<dbReference type="SMART" id="SM00065">
    <property type="entry name" value="GAF"/>
    <property type="match status" value="1"/>
</dbReference>
<reference evidence="7" key="1">
    <citation type="journal article" date="2019" name="Int. J. Syst. Evol. Microbiol.">
        <title>The Global Catalogue of Microorganisms (GCM) 10K type strain sequencing project: providing services to taxonomists for standard genome sequencing and annotation.</title>
        <authorList>
            <consortium name="The Broad Institute Genomics Platform"/>
            <consortium name="The Broad Institute Genome Sequencing Center for Infectious Disease"/>
            <person name="Wu L."/>
            <person name="Ma J."/>
        </authorList>
    </citation>
    <scope>NUCLEOTIDE SEQUENCE [LARGE SCALE GENOMIC DNA]</scope>
    <source>
        <strain evidence="7">CGMCC 4.7371</strain>
    </source>
</reference>
<dbReference type="EMBL" id="BMNI01000001">
    <property type="protein sequence ID" value="GGO84164.1"/>
    <property type="molecule type" value="Genomic_DNA"/>
</dbReference>
<gene>
    <name evidence="6" type="ORF">GCM10011584_01070</name>
</gene>
<name>A0ABQ2N6T5_9ACTN</name>
<dbReference type="InterPro" id="IPR003018">
    <property type="entry name" value="GAF"/>
</dbReference>
<dbReference type="InterPro" id="IPR036097">
    <property type="entry name" value="HisK_dim/P_sf"/>
</dbReference>
<evidence type="ECO:0000259" key="4">
    <source>
        <dbReference type="SMART" id="SM00065"/>
    </source>
</evidence>
<protein>
    <recommendedName>
        <fullName evidence="3">histidine kinase</fullName>
        <ecNumber evidence="3">2.7.13.3</ecNumber>
    </recommendedName>
</protein>
<comment type="catalytic activity">
    <reaction evidence="1">
        <text>ATP + protein L-histidine = ADP + protein N-phospho-L-histidine.</text>
        <dbReference type="EC" id="2.7.13.3"/>
    </reaction>
</comment>
<keyword evidence="7" id="KW-1185">Reference proteome</keyword>
<accession>A0ABQ2N6T5</accession>
<feature type="domain" description="Signal transduction histidine kinase dimerisation/phosphoacceptor" evidence="5">
    <location>
        <begin position="169"/>
        <end position="231"/>
    </location>
</feature>
<evidence type="ECO:0000313" key="6">
    <source>
        <dbReference type="EMBL" id="GGO84164.1"/>
    </source>
</evidence>
<evidence type="ECO:0000259" key="5">
    <source>
        <dbReference type="SMART" id="SM00388"/>
    </source>
</evidence>
<evidence type="ECO:0000256" key="2">
    <source>
        <dbReference type="ARBA" id="ARBA00004236"/>
    </source>
</evidence>
<dbReference type="SUPFAM" id="SSF47384">
    <property type="entry name" value="Homodimeric domain of signal transducing histidine kinase"/>
    <property type="match status" value="1"/>
</dbReference>
<dbReference type="PANTHER" id="PTHR43102:SF2">
    <property type="entry name" value="GAF DOMAIN-CONTAINING PROTEIN"/>
    <property type="match status" value="1"/>
</dbReference>
<evidence type="ECO:0000256" key="3">
    <source>
        <dbReference type="ARBA" id="ARBA00012438"/>
    </source>
</evidence>
<feature type="domain" description="GAF" evidence="4">
    <location>
        <begin position="21"/>
        <end position="164"/>
    </location>
</feature>
<dbReference type="EC" id="2.7.13.3" evidence="3"/>
<dbReference type="Gene3D" id="3.30.450.40">
    <property type="match status" value="1"/>
</dbReference>
<evidence type="ECO:0000256" key="1">
    <source>
        <dbReference type="ARBA" id="ARBA00000085"/>
    </source>
</evidence>
<dbReference type="Pfam" id="PF00512">
    <property type="entry name" value="HisKA"/>
    <property type="match status" value="1"/>
</dbReference>
<dbReference type="Proteomes" id="UP000655410">
    <property type="component" value="Unassembled WGS sequence"/>
</dbReference>
<proteinExistence type="predicted"/>
<dbReference type="Gene3D" id="1.10.287.130">
    <property type="match status" value="1"/>
</dbReference>
<dbReference type="SMART" id="SM00388">
    <property type="entry name" value="HisKA"/>
    <property type="match status" value="1"/>
</dbReference>
<dbReference type="SUPFAM" id="SSF55781">
    <property type="entry name" value="GAF domain-like"/>
    <property type="match status" value="1"/>
</dbReference>
<dbReference type="PANTHER" id="PTHR43102">
    <property type="entry name" value="SLR1143 PROTEIN"/>
    <property type="match status" value="1"/>
</dbReference>